<dbReference type="AlphaFoldDB" id="A0A668A7N6"/>
<feature type="compositionally biased region" description="Polar residues" evidence="1">
    <location>
        <begin position="151"/>
        <end position="163"/>
    </location>
</feature>
<reference evidence="2" key="3">
    <citation type="submission" date="2025-09" db="UniProtKB">
        <authorList>
            <consortium name="Ensembl"/>
        </authorList>
    </citation>
    <scope>IDENTIFICATION</scope>
</reference>
<dbReference type="GeneTree" id="ENSGT00730000112347"/>
<dbReference type="GeneID" id="115354890"/>
<feature type="region of interest" description="Disordered" evidence="1">
    <location>
        <begin position="107"/>
        <end position="139"/>
    </location>
</feature>
<dbReference type="InterPro" id="IPR029293">
    <property type="entry name" value="RHNO1"/>
</dbReference>
<dbReference type="GO" id="GO:0005694">
    <property type="term" value="C:chromosome"/>
    <property type="evidence" value="ECO:0007669"/>
    <property type="project" value="TreeGrafter"/>
</dbReference>
<dbReference type="GO" id="GO:0071479">
    <property type="term" value="P:cellular response to ionizing radiation"/>
    <property type="evidence" value="ECO:0007669"/>
    <property type="project" value="InterPro"/>
</dbReference>
<dbReference type="GO" id="GO:0000725">
    <property type="term" value="P:recombinational repair"/>
    <property type="evidence" value="ECO:0007669"/>
    <property type="project" value="TreeGrafter"/>
</dbReference>
<gene>
    <name evidence="2" type="primary">rhno1</name>
</gene>
<evidence type="ECO:0000313" key="2">
    <source>
        <dbReference type="Ensembl" id="ENSMMDP00005050845.1"/>
    </source>
</evidence>
<dbReference type="Proteomes" id="UP000472263">
    <property type="component" value="Chromosome 23"/>
</dbReference>
<dbReference type="FunCoup" id="A0A668A7N6">
    <property type="interactions" value="1011"/>
</dbReference>
<dbReference type="PANTHER" id="PTHR35541:SF1">
    <property type="entry name" value="RAD9, HUS1, RAD1-INTERACTING NUCLEAR ORPHAN PROTEIN 1"/>
    <property type="match status" value="1"/>
</dbReference>
<reference evidence="2" key="1">
    <citation type="submission" date="2019-06" db="EMBL/GenBank/DDBJ databases">
        <authorList>
            <consortium name="Wellcome Sanger Institute Data Sharing"/>
        </authorList>
    </citation>
    <scope>NUCLEOTIDE SEQUENCE [LARGE SCALE GENOMIC DNA]</scope>
</reference>
<dbReference type="Pfam" id="PF15319">
    <property type="entry name" value="RHINO"/>
    <property type="match status" value="1"/>
</dbReference>
<reference evidence="2" key="2">
    <citation type="submission" date="2025-08" db="UniProtKB">
        <authorList>
            <consortium name="Ensembl"/>
        </authorList>
    </citation>
    <scope>IDENTIFICATION</scope>
</reference>
<evidence type="ECO:0000256" key="1">
    <source>
        <dbReference type="SAM" id="MobiDB-lite"/>
    </source>
</evidence>
<dbReference type="OrthoDB" id="9942438at2759"/>
<dbReference type="InParanoid" id="A0A668A7N6"/>
<proteinExistence type="predicted"/>
<keyword evidence="3" id="KW-1185">Reference proteome</keyword>
<dbReference type="GO" id="GO:0005634">
    <property type="term" value="C:nucleus"/>
    <property type="evidence" value="ECO:0007669"/>
    <property type="project" value="InterPro"/>
</dbReference>
<feature type="region of interest" description="Disordered" evidence="1">
    <location>
        <begin position="1"/>
        <end position="24"/>
    </location>
</feature>
<dbReference type="GO" id="GO:0000077">
    <property type="term" value="P:DNA damage checkpoint signaling"/>
    <property type="evidence" value="ECO:0007669"/>
    <property type="project" value="InterPro"/>
</dbReference>
<accession>A0A668A7N6</accession>
<dbReference type="Ensembl" id="ENSMMDT00005051849.1">
    <property type="protein sequence ID" value="ENSMMDP00005050845.1"/>
    <property type="gene ID" value="ENSMMDG00005023026.1"/>
</dbReference>
<evidence type="ECO:0000313" key="3">
    <source>
        <dbReference type="Proteomes" id="UP000472263"/>
    </source>
</evidence>
<sequence>MPRKKKTTLKRPLQFREAPLGGSRLQDLPEVRAAVNPKSFIGEGQSPNRSACNSWVSPQFDQLAVAAAPVRRGRRTCQSTTSVLDRFSQLSRKSTACKFPQLSFERRTRDQSLQAKQTRGKKTTASAALAGPADQPQGSCQINSTISHTSAQYVDTPKRQSSLARKRNVGDSDGTASSSRRLDALGAPSIGVTGTCIIPAPSALTPPLTELRTPNVSSVLTPPDVDTPEVPQEGSVCPSSFPFPHLLLPPCQASTPPHDQTADVLVADTPERDYGLKVTWRRRRALMMMLKEKGYLSDSDVLIHS</sequence>
<dbReference type="RefSeq" id="XP_029901260.1">
    <property type="nucleotide sequence ID" value="XM_030045400.1"/>
</dbReference>
<feature type="region of interest" description="Disordered" evidence="1">
    <location>
        <begin position="151"/>
        <end position="182"/>
    </location>
</feature>
<protein>
    <submittedName>
        <fullName evidence="2">RAD9-HUS1-RAD1 interacting nuclear orphan 1</fullName>
    </submittedName>
</protein>
<dbReference type="PANTHER" id="PTHR35541">
    <property type="entry name" value="RAD9, HUS1, RAD1-INTERACTING NUCLEAR ORPHAN PROTEIN 1"/>
    <property type="match status" value="1"/>
</dbReference>
<dbReference type="CTD" id="83695"/>
<organism evidence="2 3">
    <name type="scientific">Myripristis murdjan</name>
    <name type="common">pinecone soldierfish</name>
    <dbReference type="NCBI Taxonomy" id="586833"/>
    <lineage>
        <taxon>Eukaryota</taxon>
        <taxon>Metazoa</taxon>
        <taxon>Chordata</taxon>
        <taxon>Craniata</taxon>
        <taxon>Vertebrata</taxon>
        <taxon>Euteleostomi</taxon>
        <taxon>Actinopterygii</taxon>
        <taxon>Neopterygii</taxon>
        <taxon>Teleostei</taxon>
        <taxon>Neoteleostei</taxon>
        <taxon>Acanthomorphata</taxon>
        <taxon>Holocentriformes</taxon>
        <taxon>Holocentridae</taxon>
        <taxon>Myripristis</taxon>
    </lineage>
</organism>
<name>A0A668A7N6_9TELE</name>